<dbReference type="PANTHER" id="PTHR30027:SF3">
    <property type="entry name" value="16S RRNA (URACIL(1498)-N(3))-METHYLTRANSFERASE"/>
    <property type="match status" value="1"/>
</dbReference>
<evidence type="ECO:0000256" key="6">
    <source>
        <dbReference type="ARBA" id="ARBA00022552"/>
    </source>
</evidence>
<evidence type="ECO:0000256" key="2">
    <source>
        <dbReference type="ARBA" id="ARBA00005528"/>
    </source>
</evidence>
<dbReference type="GO" id="GO:0070475">
    <property type="term" value="P:rRNA base methylation"/>
    <property type="evidence" value="ECO:0007669"/>
    <property type="project" value="TreeGrafter"/>
</dbReference>
<comment type="caution">
    <text evidence="15">The sequence shown here is derived from an EMBL/GenBank/DDBJ whole genome shotgun (WGS) entry which is preliminary data.</text>
</comment>
<dbReference type="EC" id="2.1.1.193" evidence="3 12"/>
<gene>
    <name evidence="15" type="ORF">A4S15_00285</name>
</gene>
<feature type="domain" description="Ribosomal RNA small subunit methyltransferase E PUA-like" evidence="14">
    <location>
        <begin position="28"/>
        <end position="58"/>
    </location>
</feature>
<evidence type="ECO:0000259" key="14">
    <source>
        <dbReference type="Pfam" id="PF20260"/>
    </source>
</evidence>
<dbReference type="RefSeq" id="WP_376802115.1">
    <property type="nucleotide sequence ID" value="NZ_DBNB01000034.1"/>
</dbReference>
<dbReference type="NCBIfam" id="TIGR00046">
    <property type="entry name" value="RsmE family RNA methyltransferase"/>
    <property type="match status" value="1"/>
</dbReference>
<protein>
    <recommendedName>
        <fullName evidence="4 12">Ribosomal RNA small subunit methyltransferase E</fullName>
        <ecNumber evidence="3 12">2.1.1.193</ecNumber>
    </recommendedName>
</protein>
<comment type="subcellular location">
    <subcellularLocation>
        <location evidence="1 12">Cytoplasm</location>
    </subcellularLocation>
</comment>
<dbReference type="Proteomes" id="UP000192872">
    <property type="component" value="Unassembled WGS sequence"/>
</dbReference>
<dbReference type="PIRSF" id="PIRSF015601">
    <property type="entry name" value="MTase_slr0722"/>
    <property type="match status" value="1"/>
</dbReference>
<evidence type="ECO:0000313" key="16">
    <source>
        <dbReference type="Proteomes" id="UP000192872"/>
    </source>
</evidence>
<dbReference type="GO" id="GO:0070042">
    <property type="term" value="F:rRNA (uridine-N3-)-methyltransferase activity"/>
    <property type="evidence" value="ECO:0007669"/>
    <property type="project" value="TreeGrafter"/>
</dbReference>
<dbReference type="InterPro" id="IPR015947">
    <property type="entry name" value="PUA-like_sf"/>
</dbReference>
<dbReference type="SUPFAM" id="SSF75217">
    <property type="entry name" value="alpha/beta knot"/>
    <property type="match status" value="1"/>
</dbReference>
<dbReference type="InterPro" id="IPR046886">
    <property type="entry name" value="RsmE_MTase_dom"/>
</dbReference>
<dbReference type="Gene3D" id="3.40.1280.10">
    <property type="match status" value="1"/>
</dbReference>
<keyword evidence="5 12" id="KW-0963">Cytoplasm</keyword>
<keyword evidence="9 12" id="KW-0949">S-adenosyl-L-methionine</keyword>
<comment type="similarity">
    <text evidence="2 12">Belongs to the RNA methyltransferase RsmE family.</text>
</comment>
<dbReference type="Pfam" id="PF04452">
    <property type="entry name" value="Methyltrans_RNA"/>
    <property type="match status" value="1"/>
</dbReference>
<evidence type="ECO:0000256" key="3">
    <source>
        <dbReference type="ARBA" id="ARBA00012328"/>
    </source>
</evidence>
<accession>A0A1W9I2L7</accession>
<dbReference type="InterPro" id="IPR046887">
    <property type="entry name" value="RsmE_PUA-like"/>
</dbReference>
<evidence type="ECO:0000256" key="9">
    <source>
        <dbReference type="ARBA" id="ARBA00022691"/>
    </source>
</evidence>
<dbReference type="InterPro" id="IPR029028">
    <property type="entry name" value="Alpha/beta_knot_MTases"/>
</dbReference>
<dbReference type="STRING" id="1827387.A4S15_00285"/>
<evidence type="ECO:0000256" key="8">
    <source>
        <dbReference type="ARBA" id="ARBA00022679"/>
    </source>
</evidence>
<keyword evidence="6 12" id="KW-0698">rRNA processing</keyword>
<evidence type="ECO:0000256" key="12">
    <source>
        <dbReference type="PIRNR" id="PIRNR015601"/>
    </source>
</evidence>
<dbReference type="AlphaFoldDB" id="A0A1W9I2L7"/>
<dbReference type="Pfam" id="PF20260">
    <property type="entry name" value="PUA_4"/>
    <property type="match status" value="1"/>
</dbReference>
<evidence type="ECO:0000256" key="10">
    <source>
        <dbReference type="ARBA" id="ARBA00025699"/>
    </source>
</evidence>
<feature type="domain" description="Ribosomal RNA small subunit methyltransferase E methyltransferase" evidence="13">
    <location>
        <begin position="83"/>
        <end position="239"/>
    </location>
</feature>
<dbReference type="CDD" id="cd18084">
    <property type="entry name" value="RsmE-like"/>
    <property type="match status" value="1"/>
</dbReference>
<evidence type="ECO:0000256" key="4">
    <source>
        <dbReference type="ARBA" id="ARBA00013673"/>
    </source>
</evidence>
<dbReference type="InterPro" id="IPR006700">
    <property type="entry name" value="RsmE"/>
</dbReference>
<evidence type="ECO:0000256" key="5">
    <source>
        <dbReference type="ARBA" id="ARBA00022490"/>
    </source>
</evidence>
<evidence type="ECO:0000256" key="11">
    <source>
        <dbReference type="ARBA" id="ARBA00047944"/>
    </source>
</evidence>
<evidence type="ECO:0000259" key="13">
    <source>
        <dbReference type="Pfam" id="PF04452"/>
    </source>
</evidence>
<dbReference type="PANTHER" id="PTHR30027">
    <property type="entry name" value="RIBOSOMAL RNA SMALL SUBUNIT METHYLTRANSFERASE E"/>
    <property type="match status" value="1"/>
</dbReference>
<reference evidence="15 16" key="1">
    <citation type="journal article" date="2017" name="Water Res.">
        <title>Comammox in drinking water systems.</title>
        <authorList>
            <person name="Wang Y."/>
            <person name="Ma L."/>
            <person name="Mao Y."/>
            <person name="Jiang X."/>
            <person name="Xia Y."/>
            <person name="Yu K."/>
            <person name="Li B."/>
            <person name="Zhang T."/>
        </authorList>
    </citation>
    <scope>NUCLEOTIDE SEQUENCE [LARGE SCALE GENOMIC DNA]</scope>
    <source>
        <strain evidence="15">SG_bin8</strain>
    </source>
</reference>
<keyword evidence="8 12" id="KW-0808">Transferase</keyword>
<sequence>MSHGDDTSVRLYVDAVPAIGQALTLTPAQNNYVRHVLRFRDGDTLLVFDGRNGEWRARFCLRGKRDSGLDILEFVRPQPPAGDLWYLFAPLKHARLDYMVQKATEMGVNCLQPVVTAHTQTSRVNLERMTANVIEACEQCGVLNVPEVRGVTTLEELLAHWPASRRLLVGDEGATLANPHRQLSLLPPSPLALLIGPEGGFSAGERSNLRAHPAVTPLSLGPRILRADTAAVAALAIVQSALGDWQDTQM</sequence>
<evidence type="ECO:0000256" key="7">
    <source>
        <dbReference type="ARBA" id="ARBA00022603"/>
    </source>
</evidence>
<proteinExistence type="inferred from homology"/>
<comment type="function">
    <text evidence="10 12">Specifically methylates the N3 position of the uracil ring of uridine 1498 (m3U1498) in 16S rRNA. Acts on the fully assembled 30S ribosomal subunit.</text>
</comment>
<dbReference type="Gene3D" id="2.40.240.20">
    <property type="entry name" value="Hypothetical PUA domain-like, domain 1"/>
    <property type="match status" value="1"/>
</dbReference>
<organism evidence="15 16">
    <name type="scientific">Candidatus Raskinella chloraquaticus</name>
    <dbReference type="NCBI Taxonomy" id="1951219"/>
    <lineage>
        <taxon>Bacteria</taxon>
        <taxon>Pseudomonadati</taxon>
        <taxon>Pseudomonadota</taxon>
        <taxon>Alphaproteobacteria</taxon>
        <taxon>Hyphomicrobiales</taxon>
        <taxon>Phreatobacteraceae</taxon>
        <taxon>Candidatus Raskinella</taxon>
    </lineage>
</organism>
<keyword evidence="7 12" id="KW-0489">Methyltransferase</keyword>
<comment type="catalytic activity">
    <reaction evidence="11 12">
        <text>uridine(1498) in 16S rRNA + S-adenosyl-L-methionine = N(3)-methyluridine(1498) in 16S rRNA + S-adenosyl-L-homocysteine + H(+)</text>
        <dbReference type="Rhea" id="RHEA:42920"/>
        <dbReference type="Rhea" id="RHEA-COMP:10283"/>
        <dbReference type="Rhea" id="RHEA-COMP:10284"/>
        <dbReference type="ChEBI" id="CHEBI:15378"/>
        <dbReference type="ChEBI" id="CHEBI:57856"/>
        <dbReference type="ChEBI" id="CHEBI:59789"/>
        <dbReference type="ChEBI" id="CHEBI:65315"/>
        <dbReference type="ChEBI" id="CHEBI:74502"/>
        <dbReference type="EC" id="2.1.1.193"/>
    </reaction>
</comment>
<evidence type="ECO:0000313" key="15">
    <source>
        <dbReference type="EMBL" id="OQW53925.1"/>
    </source>
</evidence>
<evidence type="ECO:0000256" key="1">
    <source>
        <dbReference type="ARBA" id="ARBA00004496"/>
    </source>
</evidence>
<dbReference type="EMBL" id="LWDL01000005">
    <property type="protein sequence ID" value="OQW53925.1"/>
    <property type="molecule type" value="Genomic_DNA"/>
</dbReference>
<dbReference type="SUPFAM" id="SSF88697">
    <property type="entry name" value="PUA domain-like"/>
    <property type="match status" value="1"/>
</dbReference>
<dbReference type="NCBIfam" id="NF008696">
    <property type="entry name" value="PRK11713.3-5"/>
    <property type="match status" value="1"/>
</dbReference>
<dbReference type="InterPro" id="IPR029026">
    <property type="entry name" value="tRNA_m1G_MTases_N"/>
</dbReference>
<dbReference type="GO" id="GO:0005737">
    <property type="term" value="C:cytoplasm"/>
    <property type="evidence" value="ECO:0007669"/>
    <property type="project" value="UniProtKB-SubCell"/>
</dbReference>
<name>A0A1W9I2L7_9HYPH</name>